<sequence>MPKTGLSSEELVEKTIEITMELVRRHGLDKFRLVDVARELGVTHAALYNHFPDKVAILDTISERWLSEMDEALVRVAETRGPARLAIIEWFMAYHRRKRNKVRGDPELFRSFNMAVEADKPFVLRHLQNMHDQLLRLVERGAETGELDVPSPEGAVEALLEATMAFHHPLMVLEHKDEDRELLLQRVVSVVLAGLSANR</sequence>
<dbReference type="Proteomes" id="UP001568698">
    <property type="component" value="Unassembled WGS sequence"/>
</dbReference>
<dbReference type="EMBL" id="JBGLYH010000023">
    <property type="protein sequence ID" value="MEZ7197009.1"/>
    <property type="molecule type" value="Genomic_DNA"/>
</dbReference>
<evidence type="ECO:0000256" key="3">
    <source>
        <dbReference type="ARBA" id="ARBA00023163"/>
    </source>
</evidence>
<dbReference type="Pfam" id="PF00440">
    <property type="entry name" value="TetR_N"/>
    <property type="match status" value="1"/>
</dbReference>
<evidence type="ECO:0000256" key="1">
    <source>
        <dbReference type="ARBA" id="ARBA00023015"/>
    </source>
</evidence>
<organism evidence="6 7">
    <name type="scientific">Pseudodesulfovibrio karagichevae</name>
    <dbReference type="NCBI Taxonomy" id="3239305"/>
    <lineage>
        <taxon>Bacteria</taxon>
        <taxon>Pseudomonadati</taxon>
        <taxon>Thermodesulfobacteriota</taxon>
        <taxon>Desulfovibrionia</taxon>
        <taxon>Desulfovibrionales</taxon>
        <taxon>Desulfovibrionaceae</taxon>
    </lineage>
</organism>
<dbReference type="PANTHER" id="PTHR30055">
    <property type="entry name" value="HTH-TYPE TRANSCRIPTIONAL REGULATOR RUTR"/>
    <property type="match status" value="1"/>
</dbReference>
<accession>A0ABV4K4S3</accession>
<dbReference type="PANTHER" id="PTHR30055:SF151">
    <property type="entry name" value="TRANSCRIPTIONAL REGULATORY PROTEIN"/>
    <property type="match status" value="1"/>
</dbReference>
<feature type="DNA-binding region" description="H-T-H motif" evidence="4">
    <location>
        <begin position="32"/>
        <end position="51"/>
    </location>
</feature>
<keyword evidence="2 4" id="KW-0238">DNA-binding</keyword>
<evidence type="ECO:0000256" key="2">
    <source>
        <dbReference type="ARBA" id="ARBA00023125"/>
    </source>
</evidence>
<dbReference type="RefSeq" id="WP_371386528.1">
    <property type="nucleotide sequence ID" value="NZ_JBGLYH010000023.1"/>
</dbReference>
<dbReference type="SUPFAM" id="SSF48498">
    <property type="entry name" value="Tetracyclin repressor-like, C-terminal domain"/>
    <property type="match status" value="1"/>
</dbReference>
<dbReference type="Gene3D" id="1.10.357.10">
    <property type="entry name" value="Tetracycline Repressor, domain 2"/>
    <property type="match status" value="1"/>
</dbReference>
<dbReference type="Pfam" id="PF17935">
    <property type="entry name" value="TetR_C_27"/>
    <property type="match status" value="1"/>
</dbReference>
<protein>
    <submittedName>
        <fullName evidence="6">TetR family transcriptional regulator</fullName>
    </submittedName>
</protein>
<dbReference type="InterPro" id="IPR036271">
    <property type="entry name" value="Tet_transcr_reg_TetR-rel_C_sf"/>
</dbReference>
<dbReference type="SUPFAM" id="SSF46689">
    <property type="entry name" value="Homeodomain-like"/>
    <property type="match status" value="1"/>
</dbReference>
<keyword evidence="1" id="KW-0805">Transcription regulation</keyword>
<evidence type="ECO:0000259" key="5">
    <source>
        <dbReference type="PROSITE" id="PS50977"/>
    </source>
</evidence>
<dbReference type="PROSITE" id="PS50977">
    <property type="entry name" value="HTH_TETR_2"/>
    <property type="match status" value="1"/>
</dbReference>
<evidence type="ECO:0000313" key="6">
    <source>
        <dbReference type="EMBL" id="MEZ7197009.1"/>
    </source>
</evidence>
<name>A0ABV4K4S3_9BACT</name>
<keyword evidence="7" id="KW-1185">Reference proteome</keyword>
<dbReference type="InterPro" id="IPR001647">
    <property type="entry name" value="HTH_TetR"/>
</dbReference>
<comment type="caution">
    <text evidence="6">The sequence shown here is derived from an EMBL/GenBank/DDBJ whole genome shotgun (WGS) entry which is preliminary data.</text>
</comment>
<dbReference type="InterPro" id="IPR009057">
    <property type="entry name" value="Homeodomain-like_sf"/>
</dbReference>
<feature type="domain" description="HTH tetR-type" evidence="5">
    <location>
        <begin position="9"/>
        <end position="69"/>
    </location>
</feature>
<gene>
    <name evidence="6" type="ORF">AB6M95_09645</name>
</gene>
<evidence type="ECO:0000256" key="4">
    <source>
        <dbReference type="PROSITE-ProRule" id="PRU00335"/>
    </source>
</evidence>
<evidence type="ECO:0000313" key="7">
    <source>
        <dbReference type="Proteomes" id="UP001568698"/>
    </source>
</evidence>
<dbReference type="PRINTS" id="PR00455">
    <property type="entry name" value="HTHTETR"/>
</dbReference>
<keyword evidence="3" id="KW-0804">Transcription</keyword>
<proteinExistence type="predicted"/>
<dbReference type="InterPro" id="IPR041478">
    <property type="entry name" value="TetR_C_27"/>
</dbReference>
<reference evidence="6 7" key="1">
    <citation type="submission" date="2024-08" db="EMBL/GenBank/DDBJ databases">
        <title>Sulfate-reducing bacteria isolated from formation water of the oil field in Kazakhstan and description of Pseudodesulfovibrio sp.</title>
        <authorList>
            <person name="Bidzhieva S.K."/>
            <person name="Tourova T.P."/>
            <person name="Grouzdev D.S."/>
            <person name="Beletsky A.V."/>
            <person name="Sokolova D.S."/>
            <person name="Samigullina S.R."/>
            <person name="Poltaraus A.B."/>
            <person name="Avtukh A.N."/>
            <person name="Tereshina V.M."/>
            <person name="Zhaparov N.S."/>
            <person name="Mardanov A.V."/>
            <person name="Nazina T.N."/>
        </authorList>
    </citation>
    <scope>NUCLEOTIDE SEQUENCE [LARGE SCALE GENOMIC DNA]</scope>
    <source>
        <strain evidence="6 7">9FUS</strain>
    </source>
</reference>
<dbReference type="InterPro" id="IPR050109">
    <property type="entry name" value="HTH-type_TetR-like_transc_reg"/>
</dbReference>